<keyword evidence="1" id="KW-0472">Membrane</keyword>
<feature type="domain" description="DUF1648" evidence="2">
    <location>
        <begin position="43"/>
        <end position="89"/>
    </location>
</feature>
<feature type="transmembrane region" description="Helical" evidence="1">
    <location>
        <begin position="39"/>
        <end position="59"/>
    </location>
</feature>
<comment type="caution">
    <text evidence="3">The sequence shown here is derived from an EMBL/GenBank/DDBJ whole genome shotgun (WGS) entry which is preliminary data.</text>
</comment>
<evidence type="ECO:0000256" key="1">
    <source>
        <dbReference type="SAM" id="Phobius"/>
    </source>
</evidence>
<keyword evidence="1" id="KW-0812">Transmembrane</keyword>
<feature type="transmembrane region" description="Helical" evidence="1">
    <location>
        <begin position="119"/>
        <end position="141"/>
    </location>
</feature>
<evidence type="ECO:0000313" key="4">
    <source>
        <dbReference type="Proteomes" id="UP000310541"/>
    </source>
</evidence>
<keyword evidence="1" id="KW-1133">Transmembrane helix</keyword>
<proteinExistence type="predicted"/>
<sequence length="184" mass="21086">MKHFIILDVYIITKKGVKIMRKRLKLEIEKTFLQKSFDIAGILFLLSSFVYVLLKWSILSEQVPIHFDTSGNPDNWGPKIMLLVLPFIGTFIWIGLSILERYPQVYNYIVGITEENAAVQYRSAVTLIHFLKNTIAIMFAFLTRESFLIGSGEQEGLSTGLLPLFLTIILGSVVLYIIQSVRRR</sequence>
<reference evidence="3 4" key="1">
    <citation type="submission" date="2019-04" db="EMBL/GenBank/DDBJ databases">
        <title>Genome sequence of Bacillus hwajinpoensis strain Y2.</title>
        <authorList>
            <person name="Fair J.L."/>
            <person name="Maclea K.S."/>
        </authorList>
    </citation>
    <scope>NUCLEOTIDE SEQUENCE [LARGE SCALE GENOMIC DNA]</scope>
    <source>
        <strain evidence="3 4">Y2</strain>
    </source>
</reference>
<dbReference type="Pfam" id="PF07853">
    <property type="entry name" value="DUF1648"/>
    <property type="match status" value="1"/>
</dbReference>
<name>A0A4U1MM68_9BACL</name>
<dbReference type="Proteomes" id="UP000310541">
    <property type="component" value="Unassembled WGS sequence"/>
</dbReference>
<dbReference type="EMBL" id="SWFM01000001">
    <property type="protein sequence ID" value="TKD72363.1"/>
    <property type="molecule type" value="Genomic_DNA"/>
</dbReference>
<dbReference type="AlphaFoldDB" id="A0A4U1MM68"/>
<evidence type="ECO:0000259" key="2">
    <source>
        <dbReference type="Pfam" id="PF07853"/>
    </source>
</evidence>
<feature type="transmembrane region" description="Helical" evidence="1">
    <location>
        <begin position="79"/>
        <end position="99"/>
    </location>
</feature>
<dbReference type="OrthoDB" id="9808690at2"/>
<organism evidence="3 4">
    <name type="scientific">Guptibacillus hwajinpoensis</name>
    <dbReference type="NCBI Taxonomy" id="208199"/>
    <lineage>
        <taxon>Bacteria</taxon>
        <taxon>Bacillati</taxon>
        <taxon>Bacillota</taxon>
        <taxon>Bacilli</taxon>
        <taxon>Bacillales</taxon>
        <taxon>Guptibacillaceae</taxon>
        <taxon>Guptibacillus</taxon>
    </lineage>
</organism>
<dbReference type="InterPro" id="IPR012867">
    <property type="entry name" value="DUF1648"/>
</dbReference>
<feature type="transmembrane region" description="Helical" evidence="1">
    <location>
        <begin position="161"/>
        <end position="178"/>
    </location>
</feature>
<accession>A0A4U1MM68</accession>
<evidence type="ECO:0000313" key="3">
    <source>
        <dbReference type="EMBL" id="TKD72363.1"/>
    </source>
</evidence>
<protein>
    <submittedName>
        <fullName evidence="3">DUF1648 domain-containing protein</fullName>
    </submittedName>
</protein>
<gene>
    <name evidence="3" type="ORF">FBF83_06170</name>
</gene>